<comment type="similarity">
    <text evidence="1 4">Belongs to the pseudouridine synthase RsuA family.</text>
</comment>
<dbReference type="InterPro" id="IPR006145">
    <property type="entry name" value="PsdUridine_synth_RsuA/RluA"/>
</dbReference>
<dbReference type="Gene3D" id="3.30.70.580">
    <property type="entry name" value="Pseudouridine synthase I, catalytic domain, N-terminal subdomain"/>
    <property type="match status" value="1"/>
</dbReference>
<dbReference type="PROSITE" id="PS50889">
    <property type="entry name" value="S4"/>
    <property type="match status" value="1"/>
</dbReference>
<evidence type="ECO:0000313" key="6">
    <source>
        <dbReference type="EMBL" id="ULP53967.1"/>
    </source>
</evidence>
<gene>
    <name evidence="6" type="ORF">MJO63_09690</name>
</gene>
<dbReference type="PANTHER" id="PTHR47683">
    <property type="entry name" value="PSEUDOURIDINE SYNTHASE FAMILY PROTEIN-RELATED"/>
    <property type="match status" value="1"/>
</dbReference>
<reference evidence="6" key="1">
    <citation type="submission" date="2022-08" db="EMBL/GenBank/DDBJ databases">
        <title>Whole genome sequencing of non-tuberculosis mycobacteria type-strains.</title>
        <authorList>
            <person name="Igarashi Y."/>
            <person name="Osugi A."/>
            <person name="Mitarai S."/>
        </authorList>
    </citation>
    <scope>NUCLEOTIDE SEQUENCE</scope>
    <source>
        <strain evidence="6">ATCC 19423</strain>
    </source>
</reference>
<dbReference type="SUPFAM" id="SSF55120">
    <property type="entry name" value="Pseudouridine synthase"/>
    <property type="match status" value="1"/>
</dbReference>
<dbReference type="InterPro" id="IPR042092">
    <property type="entry name" value="PsdUridine_s_RsuA/RluB/E/F_cat"/>
</dbReference>
<dbReference type="InterPro" id="IPR000748">
    <property type="entry name" value="PsdUridine_synth_RsuA/RluB/E/F"/>
</dbReference>
<evidence type="ECO:0000256" key="2">
    <source>
        <dbReference type="ARBA" id="ARBA00023235"/>
    </source>
</evidence>
<dbReference type="CDD" id="cd02870">
    <property type="entry name" value="PseudoU_synth_RsuA_like"/>
    <property type="match status" value="1"/>
</dbReference>
<dbReference type="SMART" id="SM00363">
    <property type="entry name" value="S4"/>
    <property type="match status" value="1"/>
</dbReference>
<evidence type="ECO:0000256" key="4">
    <source>
        <dbReference type="RuleBase" id="RU003887"/>
    </source>
</evidence>
<dbReference type="NCBIfam" id="TIGR00093">
    <property type="entry name" value="pseudouridine synthase"/>
    <property type="match status" value="1"/>
</dbReference>
<dbReference type="InterPro" id="IPR020094">
    <property type="entry name" value="TruA/RsuA/RluB/E/F_N"/>
</dbReference>
<dbReference type="PROSITE" id="PS01149">
    <property type="entry name" value="PSI_RSU"/>
    <property type="match status" value="1"/>
</dbReference>
<evidence type="ECO:0000313" key="7">
    <source>
        <dbReference type="Proteomes" id="UP001055253"/>
    </source>
</evidence>
<dbReference type="InterPro" id="IPR036986">
    <property type="entry name" value="S4_RNA-bd_sf"/>
</dbReference>
<dbReference type="Pfam" id="PF01479">
    <property type="entry name" value="S4"/>
    <property type="match status" value="1"/>
</dbReference>
<dbReference type="InterPro" id="IPR020103">
    <property type="entry name" value="PsdUridine_synth_cat_dom_sf"/>
</dbReference>
<evidence type="ECO:0000256" key="1">
    <source>
        <dbReference type="ARBA" id="ARBA00008348"/>
    </source>
</evidence>
<proteinExistence type="inferred from homology"/>
<name>A0ABY3VCG8_MYCUL</name>
<keyword evidence="3" id="KW-0694">RNA-binding</keyword>
<evidence type="ECO:0000259" key="5">
    <source>
        <dbReference type="SMART" id="SM00363"/>
    </source>
</evidence>
<dbReference type="Gene3D" id="3.10.290.10">
    <property type="entry name" value="RNA-binding S4 domain"/>
    <property type="match status" value="1"/>
</dbReference>
<dbReference type="SUPFAM" id="SSF55174">
    <property type="entry name" value="Alpha-L RNA-binding motif"/>
    <property type="match status" value="1"/>
</dbReference>
<dbReference type="InterPro" id="IPR050343">
    <property type="entry name" value="RsuA_PseudoU_synthase"/>
</dbReference>
<dbReference type="InterPro" id="IPR018496">
    <property type="entry name" value="PsdUridine_synth_RsuA/RluB_CS"/>
</dbReference>
<dbReference type="PANTHER" id="PTHR47683:SF2">
    <property type="entry name" value="RNA-BINDING S4 DOMAIN-CONTAINING PROTEIN"/>
    <property type="match status" value="1"/>
</dbReference>
<protein>
    <recommendedName>
        <fullName evidence="4">Pseudouridine synthase</fullName>
        <ecNumber evidence="4">5.4.99.-</ecNumber>
    </recommendedName>
</protein>
<dbReference type="EMBL" id="CP092429">
    <property type="protein sequence ID" value="ULP53967.1"/>
    <property type="molecule type" value="Genomic_DNA"/>
</dbReference>
<dbReference type="CDD" id="cd00165">
    <property type="entry name" value="S4"/>
    <property type="match status" value="1"/>
</dbReference>
<feature type="domain" description="RNA-binding S4" evidence="5">
    <location>
        <begin position="14"/>
        <end position="74"/>
    </location>
</feature>
<sequence>MMTDTEDFEQERGIRLQKVLSQAGIASRRAAEKLIIDGRVEVDGQVVTELGTRVDPDTSLIRVDGVRVILDDSLVYLALNKPRGMHSTMSDDRGRPCIGDLIERKVRGNKNLFHVGRLDADTEGLILLTNDGELAHRLMHPSHEVPKTYLATVAGTVPRGLGKKLRAGIELEDGPVRVDGFAVVDAIPGKTLVRVTLHEGRNRIVRRMLAAVGFPVQALVRIDIGGVSLGEQRPGSVRALRRDEIGQLYKAVGL</sequence>
<evidence type="ECO:0000256" key="3">
    <source>
        <dbReference type="PROSITE-ProRule" id="PRU00182"/>
    </source>
</evidence>
<keyword evidence="2 4" id="KW-0413">Isomerase</keyword>
<dbReference type="InterPro" id="IPR002942">
    <property type="entry name" value="S4_RNA-bd"/>
</dbReference>
<keyword evidence="7" id="KW-1185">Reference proteome</keyword>
<accession>A0ABY3VCG8</accession>
<dbReference type="EC" id="5.4.99.-" evidence="4"/>
<dbReference type="Proteomes" id="UP001055253">
    <property type="component" value="Chromosome"/>
</dbReference>
<organism evidence="6 7">
    <name type="scientific">Mycobacterium ulcerans</name>
    <dbReference type="NCBI Taxonomy" id="1809"/>
    <lineage>
        <taxon>Bacteria</taxon>
        <taxon>Bacillati</taxon>
        <taxon>Actinomycetota</taxon>
        <taxon>Actinomycetes</taxon>
        <taxon>Mycobacteriales</taxon>
        <taxon>Mycobacteriaceae</taxon>
        <taxon>Mycobacterium</taxon>
        <taxon>Mycobacterium ulcerans group</taxon>
    </lineage>
</organism>
<dbReference type="Pfam" id="PF00849">
    <property type="entry name" value="PseudoU_synth_2"/>
    <property type="match status" value="1"/>
</dbReference>
<dbReference type="Gene3D" id="3.30.70.1560">
    <property type="entry name" value="Alpha-L RNA-binding motif"/>
    <property type="match status" value="1"/>
</dbReference>